<dbReference type="Proteomes" id="UP000070497">
    <property type="component" value="Unassembled WGS sequence"/>
</dbReference>
<feature type="transmembrane region" description="Helical" evidence="1">
    <location>
        <begin position="43"/>
        <end position="68"/>
    </location>
</feature>
<feature type="transmembrane region" description="Helical" evidence="1">
    <location>
        <begin position="120"/>
        <end position="139"/>
    </location>
</feature>
<dbReference type="EMBL" id="LQRI01000022">
    <property type="protein sequence ID" value="KXT84349.1"/>
    <property type="molecule type" value="Genomic_DNA"/>
</dbReference>
<evidence type="ECO:0000256" key="1">
    <source>
        <dbReference type="SAM" id="Phobius"/>
    </source>
</evidence>
<keyword evidence="1" id="KW-1133">Transmembrane helix</keyword>
<accession>A0A139P7F8</accession>
<reference evidence="2 3" key="1">
    <citation type="submission" date="2016-01" db="EMBL/GenBank/DDBJ databases">
        <title>Highly variable Streptococcus oralis are common among viridans streptococci isolated from primates.</title>
        <authorList>
            <person name="Denapaite D."/>
            <person name="Rieger M."/>
            <person name="Koendgen S."/>
            <person name="Brueckner R."/>
            <person name="Ochigava I."/>
            <person name="Kappeler P."/>
            <person name="Maetz-Rensing K."/>
            <person name="Leendertz F."/>
            <person name="Hakenbeck R."/>
        </authorList>
    </citation>
    <scope>NUCLEOTIDE SEQUENCE [LARGE SCALE GENOMIC DNA]</scope>
    <source>
        <strain evidence="2 3">DD14</strain>
    </source>
</reference>
<proteinExistence type="predicted"/>
<keyword evidence="1" id="KW-0812">Transmembrane</keyword>
<dbReference type="Pfam" id="PF11391">
    <property type="entry name" value="DUF2798"/>
    <property type="match status" value="2"/>
</dbReference>
<evidence type="ECO:0000313" key="3">
    <source>
        <dbReference type="Proteomes" id="UP000070497"/>
    </source>
</evidence>
<feature type="transmembrane region" description="Helical" evidence="1">
    <location>
        <begin position="9"/>
        <end position="31"/>
    </location>
</feature>
<dbReference type="PATRIC" id="fig|1303.77.peg.101"/>
<keyword evidence="1" id="KW-0472">Membrane</keyword>
<name>A0A139P7F8_STROR</name>
<feature type="transmembrane region" description="Helical" evidence="1">
    <location>
        <begin position="80"/>
        <end position="100"/>
    </location>
</feature>
<dbReference type="InterPro" id="IPR021529">
    <property type="entry name" value="DUF2798"/>
</dbReference>
<protein>
    <recommendedName>
        <fullName evidence="4">DUF2798 domain-containing protein</fullName>
    </recommendedName>
</protein>
<evidence type="ECO:0008006" key="4">
    <source>
        <dbReference type="Google" id="ProtNLM"/>
    </source>
</evidence>
<comment type="caution">
    <text evidence="2">The sequence shown here is derived from an EMBL/GenBank/DDBJ whole genome shotgun (WGS) entry which is preliminary data.</text>
</comment>
<sequence>MPRNFKEALLFTILMCAPMVLGMSAWNLFLIGHLSIDHLITGYFPGFITAFLLDVLLVGPLVKIIAFRILKEHHKRWQKILVISGGMVLLMVTLMSLYGLLYNGVPISPASYLGAWGTNFIAALPLNFLIVGPLARFLLSAIQKPLPREEEVEDFDDDDQIPTLI</sequence>
<evidence type="ECO:0000313" key="2">
    <source>
        <dbReference type="EMBL" id="KXT84349.1"/>
    </source>
</evidence>
<organism evidence="2 3">
    <name type="scientific">Streptococcus oralis</name>
    <dbReference type="NCBI Taxonomy" id="1303"/>
    <lineage>
        <taxon>Bacteria</taxon>
        <taxon>Bacillati</taxon>
        <taxon>Bacillota</taxon>
        <taxon>Bacilli</taxon>
        <taxon>Lactobacillales</taxon>
        <taxon>Streptococcaceae</taxon>
        <taxon>Streptococcus</taxon>
    </lineage>
</organism>
<gene>
    <name evidence="2" type="ORF">SORDD14_00082</name>
</gene>
<dbReference type="AlphaFoldDB" id="A0A139P7F8"/>